<dbReference type="PANTHER" id="PTHR42839">
    <property type="entry name" value="ISOCHORISMATE SYNTHASE ENTC"/>
    <property type="match status" value="1"/>
</dbReference>
<evidence type="ECO:0000256" key="1">
    <source>
        <dbReference type="ARBA" id="ARBA00000799"/>
    </source>
</evidence>
<dbReference type="Pfam" id="PF00425">
    <property type="entry name" value="Chorismate_bind"/>
    <property type="match status" value="1"/>
</dbReference>
<name>A0ABT4WZE6_9BACI</name>
<proteinExistence type="inferred from homology"/>
<evidence type="ECO:0000256" key="3">
    <source>
        <dbReference type="ARBA" id="ARBA00012824"/>
    </source>
</evidence>
<dbReference type="EC" id="5.4.4.2" evidence="3"/>
<evidence type="ECO:0000313" key="8">
    <source>
        <dbReference type="Proteomes" id="UP001211894"/>
    </source>
</evidence>
<reference evidence="7 8" key="1">
    <citation type="submission" date="2023-01" db="EMBL/GenBank/DDBJ databases">
        <title>Bacillus changyiensis sp. nov., isolated from a coastal deposit.</title>
        <authorList>
            <person name="Xiao G."/>
            <person name="Lai Q."/>
            <person name="Hu Z."/>
            <person name="Shao Z."/>
        </authorList>
    </citation>
    <scope>NUCLEOTIDE SEQUENCE [LARGE SCALE GENOMIC DNA]</scope>
    <source>
        <strain evidence="7 8">CLL-7-23</strain>
    </source>
</reference>
<dbReference type="Proteomes" id="UP001211894">
    <property type="component" value="Unassembled WGS sequence"/>
</dbReference>
<evidence type="ECO:0000259" key="6">
    <source>
        <dbReference type="Pfam" id="PF00425"/>
    </source>
</evidence>
<feature type="domain" description="Chorismate-utilising enzyme C-terminal" evidence="6">
    <location>
        <begin position="121"/>
        <end position="383"/>
    </location>
</feature>
<evidence type="ECO:0000256" key="4">
    <source>
        <dbReference type="ARBA" id="ARBA00023235"/>
    </source>
</evidence>
<dbReference type="Gene3D" id="3.60.120.10">
    <property type="entry name" value="Anthranilate synthase"/>
    <property type="match status" value="1"/>
</dbReference>
<evidence type="ECO:0000256" key="2">
    <source>
        <dbReference type="ARBA" id="ARBA00005297"/>
    </source>
</evidence>
<dbReference type="InterPro" id="IPR004561">
    <property type="entry name" value="IsoChor_synthase"/>
</dbReference>
<dbReference type="NCBIfam" id="NF005380">
    <property type="entry name" value="PRK06923.1"/>
    <property type="match status" value="1"/>
</dbReference>
<organism evidence="7 8">
    <name type="scientific">Bacillus changyiensis</name>
    <dbReference type="NCBI Taxonomy" id="3004103"/>
    <lineage>
        <taxon>Bacteria</taxon>
        <taxon>Bacillati</taxon>
        <taxon>Bacillota</taxon>
        <taxon>Bacilli</taxon>
        <taxon>Bacillales</taxon>
        <taxon>Bacillaceae</taxon>
        <taxon>Bacillus</taxon>
    </lineage>
</organism>
<keyword evidence="4" id="KW-0413">Isomerase</keyword>
<dbReference type="NCBIfam" id="TIGR00543">
    <property type="entry name" value="isochor_syn"/>
    <property type="match status" value="1"/>
</dbReference>
<gene>
    <name evidence="7" type="primary">dhbC</name>
    <name evidence="7" type="ORF">PJ311_02150</name>
</gene>
<dbReference type="RefSeq" id="WP_271339429.1">
    <property type="nucleotide sequence ID" value="NZ_JAQKAB010000001.1"/>
</dbReference>
<sequence>MMDHHIVTEVTALQLLHEYQADASFFLSSPKRTILTKGTFAAISEPNTYNLPQRAASILKDAEQSGLQHPILVGTVPFDGSRSIQLTVPTEVWQTDPLQVDQREEEMDSSMVWGVVPVPEPEEYMRCVEQGLARIGTGELSKIVLSRSLQLNSSEKVDIGQLLYKLAQHNPSGYTFAVDVSERNSRTTKRRTLIGASPELLVSRSGIKVLANPLAGSRPRSHDMAEDRRRAEELLSSEKDLHEHAVVVEAVSAALKPFCKTLEVPSTPSLINTETMWHLSTEVTGELIDPSISSLELALALHPTPAVCGTPTDLAKTAIEKIEPFDRGFYTGIVGWCDAKGDGEWIVTLRCAEAEERSLRLFAGAGIVAGSSPEEELAETSAKFRTMLLAMGLEEND</sequence>
<evidence type="ECO:0000256" key="5">
    <source>
        <dbReference type="ARBA" id="ARBA00041564"/>
    </source>
</evidence>
<protein>
    <recommendedName>
        <fullName evidence="3">isochorismate synthase</fullName>
        <ecNumber evidence="3">5.4.4.2</ecNumber>
    </recommendedName>
    <alternativeName>
        <fullName evidence="5">Isochorismate mutase</fullName>
    </alternativeName>
</protein>
<dbReference type="InterPro" id="IPR015890">
    <property type="entry name" value="Chorismate_C"/>
</dbReference>
<comment type="similarity">
    <text evidence="2">Belongs to the isochorismate synthase family.</text>
</comment>
<dbReference type="InterPro" id="IPR005801">
    <property type="entry name" value="ADC_synthase"/>
</dbReference>
<comment type="catalytic activity">
    <reaction evidence="1">
        <text>chorismate = isochorismate</text>
        <dbReference type="Rhea" id="RHEA:18985"/>
        <dbReference type="ChEBI" id="CHEBI:29748"/>
        <dbReference type="ChEBI" id="CHEBI:29780"/>
        <dbReference type="EC" id="5.4.4.2"/>
    </reaction>
</comment>
<comment type="caution">
    <text evidence="7">The sequence shown here is derived from an EMBL/GenBank/DDBJ whole genome shotgun (WGS) entry which is preliminary data.</text>
</comment>
<accession>A0ABT4WZE6</accession>
<evidence type="ECO:0000313" key="7">
    <source>
        <dbReference type="EMBL" id="MDA7025411.1"/>
    </source>
</evidence>
<dbReference type="EMBL" id="JAQKAB010000001">
    <property type="protein sequence ID" value="MDA7025411.1"/>
    <property type="molecule type" value="Genomic_DNA"/>
</dbReference>
<dbReference type="SUPFAM" id="SSF56322">
    <property type="entry name" value="ADC synthase"/>
    <property type="match status" value="1"/>
</dbReference>
<dbReference type="PANTHER" id="PTHR42839:SF2">
    <property type="entry name" value="ISOCHORISMATE SYNTHASE ENTC"/>
    <property type="match status" value="1"/>
</dbReference>
<keyword evidence="8" id="KW-1185">Reference proteome</keyword>